<gene>
    <name evidence="1" type="ORF">FNT36_11325</name>
</gene>
<dbReference type="AlphaFoldDB" id="A0A558BU94"/>
<proteinExistence type="predicted"/>
<accession>A0A558BU94</accession>
<evidence type="ECO:0000313" key="2">
    <source>
        <dbReference type="Proteomes" id="UP000317624"/>
    </source>
</evidence>
<reference evidence="1 2" key="1">
    <citation type="submission" date="2019-07" db="EMBL/GenBank/DDBJ databases">
        <title>Hymenobacter sp. straun FUR1 Genome sequencing and assembly.</title>
        <authorList>
            <person name="Chhetri G."/>
        </authorList>
    </citation>
    <scope>NUCLEOTIDE SEQUENCE [LARGE SCALE GENOMIC DNA]</scope>
    <source>
        <strain evidence="1 2">Fur1</strain>
    </source>
</reference>
<dbReference type="GO" id="GO:0004180">
    <property type="term" value="F:carboxypeptidase activity"/>
    <property type="evidence" value="ECO:0007669"/>
    <property type="project" value="UniProtKB-KW"/>
</dbReference>
<sequence>MLSATKAHFNDLGGQLSPCASPGRWGRARHGLVAVALCGWHGAAAQLPTATPAARYETITVSGVVLDDSLNVPIPRLWLYLNDTKYGAITNEQGEFAFTFPTAWKHVRGGVLTIKVATAPFTFKMMRRSLDWRTYDPAQPLVLRLASAPGRGRPNLHGYIWMAPPVPPPVYPSRSHTGRP</sequence>
<dbReference type="SUPFAM" id="SSF49464">
    <property type="entry name" value="Carboxypeptidase regulatory domain-like"/>
    <property type="match status" value="1"/>
</dbReference>
<organism evidence="1 2">
    <name type="scientific">Hymenobacter setariae</name>
    <dbReference type="NCBI Taxonomy" id="2594794"/>
    <lineage>
        <taxon>Bacteria</taxon>
        <taxon>Pseudomonadati</taxon>
        <taxon>Bacteroidota</taxon>
        <taxon>Cytophagia</taxon>
        <taxon>Cytophagales</taxon>
        <taxon>Hymenobacteraceae</taxon>
        <taxon>Hymenobacter</taxon>
    </lineage>
</organism>
<dbReference type="Proteomes" id="UP000317624">
    <property type="component" value="Unassembled WGS sequence"/>
</dbReference>
<protein>
    <submittedName>
        <fullName evidence="1">Carboxypeptidase-like regulatory domain-containing protein</fullName>
    </submittedName>
</protein>
<keyword evidence="1" id="KW-0121">Carboxypeptidase</keyword>
<dbReference type="RefSeq" id="WP_144847629.1">
    <property type="nucleotide sequence ID" value="NZ_VMRJ01000003.1"/>
</dbReference>
<dbReference type="OrthoDB" id="7432683at2"/>
<dbReference type="InterPro" id="IPR008969">
    <property type="entry name" value="CarboxyPept-like_regulatory"/>
</dbReference>
<name>A0A558BU94_9BACT</name>
<keyword evidence="1" id="KW-0645">Protease</keyword>
<comment type="caution">
    <text evidence="1">The sequence shown here is derived from an EMBL/GenBank/DDBJ whole genome shotgun (WGS) entry which is preliminary data.</text>
</comment>
<dbReference type="EMBL" id="VMRJ01000003">
    <property type="protein sequence ID" value="TVT40086.1"/>
    <property type="molecule type" value="Genomic_DNA"/>
</dbReference>
<keyword evidence="1" id="KW-0378">Hydrolase</keyword>
<keyword evidence="2" id="KW-1185">Reference proteome</keyword>
<evidence type="ECO:0000313" key="1">
    <source>
        <dbReference type="EMBL" id="TVT40086.1"/>
    </source>
</evidence>